<accession>A0A1Y3AZJ5</accession>
<keyword evidence="3" id="KW-1185">Reference proteome</keyword>
<sequence length="147" mass="16442">MNPNWNENDYRRNRNNGTLTIFVHIQNQLDRIKRQAAASAAAESDNNSDEEPDLNGLKFGLRTLGGETSSLQVGGSIHYMLLIGLPKGSSDLALQVQTFDSPISTNRTSLSLYNFSMPFETTDIQFNIPEPKFFLSNKTINVVSVRF</sequence>
<evidence type="ECO:0000256" key="1">
    <source>
        <dbReference type="SAM" id="MobiDB-lite"/>
    </source>
</evidence>
<feature type="compositionally biased region" description="Low complexity" evidence="1">
    <location>
        <begin position="36"/>
        <end position="45"/>
    </location>
</feature>
<evidence type="ECO:0000313" key="3">
    <source>
        <dbReference type="Proteomes" id="UP000194236"/>
    </source>
</evidence>
<dbReference type="Proteomes" id="UP000194236">
    <property type="component" value="Unassembled WGS sequence"/>
</dbReference>
<comment type="caution">
    <text evidence="2">The sequence shown here is derived from an EMBL/GenBank/DDBJ whole genome shotgun (WGS) entry which is preliminary data.</text>
</comment>
<evidence type="ECO:0000313" key="2">
    <source>
        <dbReference type="EMBL" id="OTF72535.1"/>
    </source>
</evidence>
<dbReference type="AlphaFoldDB" id="A0A1Y3AZJ5"/>
<dbReference type="EMBL" id="MUJZ01055729">
    <property type="protein sequence ID" value="OTF72535.1"/>
    <property type="molecule type" value="Genomic_DNA"/>
</dbReference>
<name>A0A1Y3AZJ5_EURMA</name>
<gene>
    <name evidence="2" type="ORF">BLA29_013039</name>
</gene>
<feature type="non-terminal residue" evidence="2">
    <location>
        <position position="147"/>
    </location>
</feature>
<proteinExistence type="predicted"/>
<organism evidence="2 3">
    <name type="scientific">Euroglyphus maynei</name>
    <name type="common">Mayne's house dust mite</name>
    <dbReference type="NCBI Taxonomy" id="6958"/>
    <lineage>
        <taxon>Eukaryota</taxon>
        <taxon>Metazoa</taxon>
        <taxon>Ecdysozoa</taxon>
        <taxon>Arthropoda</taxon>
        <taxon>Chelicerata</taxon>
        <taxon>Arachnida</taxon>
        <taxon>Acari</taxon>
        <taxon>Acariformes</taxon>
        <taxon>Sarcoptiformes</taxon>
        <taxon>Astigmata</taxon>
        <taxon>Psoroptidia</taxon>
        <taxon>Analgoidea</taxon>
        <taxon>Pyroglyphidae</taxon>
        <taxon>Pyroglyphinae</taxon>
        <taxon>Euroglyphus</taxon>
    </lineage>
</organism>
<protein>
    <submittedName>
        <fullName evidence="2">Uncharacterized protein</fullName>
    </submittedName>
</protein>
<reference evidence="2 3" key="1">
    <citation type="submission" date="2017-03" db="EMBL/GenBank/DDBJ databases">
        <title>Genome Survey of Euroglyphus maynei.</title>
        <authorList>
            <person name="Arlian L.G."/>
            <person name="Morgan M.S."/>
            <person name="Rider S.D."/>
        </authorList>
    </citation>
    <scope>NUCLEOTIDE SEQUENCE [LARGE SCALE GENOMIC DNA]</scope>
    <source>
        <strain evidence="2">Arlian Lab</strain>
        <tissue evidence="2">Whole body</tissue>
    </source>
</reference>
<feature type="region of interest" description="Disordered" evidence="1">
    <location>
        <begin position="36"/>
        <end position="55"/>
    </location>
</feature>